<dbReference type="Gene3D" id="3.30.110.120">
    <property type="match status" value="1"/>
</dbReference>
<keyword evidence="9" id="KW-0378">Hydrolase</keyword>
<dbReference type="NCBIfam" id="TIGR00143">
    <property type="entry name" value="hypF"/>
    <property type="match status" value="1"/>
</dbReference>
<dbReference type="Pfam" id="PF17788">
    <property type="entry name" value="HypF_C"/>
    <property type="match status" value="1"/>
</dbReference>
<keyword evidence="6" id="KW-0862">Zinc</keyword>
<dbReference type="GO" id="GO:0008270">
    <property type="term" value="F:zinc ion binding"/>
    <property type="evidence" value="ECO:0007669"/>
    <property type="project" value="UniProtKB-KW"/>
</dbReference>
<evidence type="ECO:0000256" key="6">
    <source>
        <dbReference type="ARBA" id="ARBA00022833"/>
    </source>
</evidence>
<evidence type="ECO:0000256" key="3">
    <source>
        <dbReference type="ARBA" id="ARBA00022598"/>
    </source>
</evidence>
<dbReference type="Pfam" id="PF01300">
    <property type="entry name" value="Sua5_yciO_yrdC"/>
    <property type="match status" value="1"/>
</dbReference>
<comment type="catalytic activity">
    <reaction evidence="7">
        <text>C-terminal L-cysteinyl-[HypE protein] + carbamoyl phosphate + ATP + H2O = C-terminal S-carboxamide-L-cysteinyl-[HypE protein] + AMP + phosphate + diphosphate + H(+)</text>
        <dbReference type="Rhea" id="RHEA:55636"/>
        <dbReference type="Rhea" id="RHEA-COMP:14247"/>
        <dbReference type="Rhea" id="RHEA-COMP:14392"/>
        <dbReference type="ChEBI" id="CHEBI:15377"/>
        <dbReference type="ChEBI" id="CHEBI:15378"/>
        <dbReference type="ChEBI" id="CHEBI:30616"/>
        <dbReference type="ChEBI" id="CHEBI:33019"/>
        <dbReference type="ChEBI" id="CHEBI:43474"/>
        <dbReference type="ChEBI" id="CHEBI:58228"/>
        <dbReference type="ChEBI" id="CHEBI:76913"/>
        <dbReference type="ChEBI" id="CHEBI:139126"/>
        <dbReference type="ChEBI" id="CHEBI:456215"/>
    </reaction>
</comment>
<comment type="catalytic activity">
    <reaction evidence="9">
        <text>an acyl phosphate + H2O = a carboxylate + phosphate + H(+)</text>
        <dbReference type="Rhea" id="RHEA:14965"/>
        <dbReference type="ChEBI" id="CHEBI:15377"/>
        <dbReference type="ChEBI" id="CHEBI:15378"/>
        <dbReference type="ChEBI" id="CHEBI:29067"/>
        <dbReference type="ChEBI" id="CHEBI:43474"/>
        <dbReference type="ChEBI" id="CHEBI:59918"/>
        <dbReference type="EC" id="3.6.1.7"/>
    </reaction>
</comment>
<keyword evidence="4" id="KW-0479">Metal-binding</keyword>
<organism evidence="13 14">
    <name type="scientific">Gordonia polyisoprenivorans</name>
    <dbReference type="NCBI Taxonomy" id="84595"/>
    <lineage>
        <taxon>Bacteria</taxon>
        <taxon>Bacillati</taxon>
        <taxon>Actinomycetota</taxon>
        <taxon>Actinomycetes</taxon>
        <taxon>Mycobacteriales</taxon>
        <taxon>Gordoniaceae</taxon>
        <taxon>Gordonia</taxon>
    </lineage>
</organism>
<dbReference type="EC" id="6.2.-.-" evidence="8"/>
<feature type="domain" description="YrdC-like" evidence="12">
    <location>
        <begin position="203"/>
        <end position="386"/>
    </location>
</feature>
<evidence type="ECO:0000256" key="9">
    <source>
        <dbReference type="PROSITE-ProRule" id="PRU00520"/>
    </source>
</evidence>
<evidence type="ECO:0000259" key="11">
    <source>
        <dbReference type="PROSITE" id="PS51160"/>
    </source>
</evidence>
<dbReference type="InterPro" id="IPR043129">
    <property type="entry name" value="ATPase_NBD"/>
</dbReference>
<dbReference type="RefSeq" id="WP_006368956.1">
    <property type="nucleotide sequence ID" value="NZ_CP116236.1"/>
</dbReference>
<gene>
    <name evidence="13" type="primary">hypF</name>
    <name evidence="13" type="ORF">HGA05_26175</name>
</gene>
<feature type="region of interest" description="Disordered" evidence="10">
    <location>
        <begin position="768"/>
        <end position="792"/>
    </location>
</feature>
<evidence type="ECO:0000256" key="5">
    <source>
        <dbReference type="ARBA" id="ARBA00022771"/>
    </source>
</evidence>
<dbReference type="PROSITE" id="PS51160">
    <property type="entry name" value="ACYLPHOSPHATASE_3"/>
    <property type="match status" value="1"/>
</dbReference>
<evidence type="ECO:0000256" key="8">
    <source>
        <dbReference type="PIRNR" id="PIRNR006256"/>
    </source>
</evidence>
<evidence type="ECO:0000256" key="2">
    <source>
        <dbReference type="ARBA" id="ARBA00008097"/>
    </source>
</evidence>
<dbReference type="InterPro" id="IPR041440">
    <property type="entry name" value="HypF_C"/>
</dbReference>
<dbReference type="GO" id="GO:0051604">
    <property type="term" value="P:protein maturation"/>
    <property type="evidence" value="ECO:0007669"/>
    <property type="project" value="TreeGrafter"/>
</dbReference>
<dbReference type="Proteomes" id="UP000563898">
    <property type="component" value="Unassembled WGS sequence"/>
</dbReference>
<name>A0A846WX84_9ACTN</name>
<keyword evidence="5" id="KW-0863">Zinc-finger</keyword>
<dbReference type="EMBL" id="JAAXPC010000027">
    <property type="protein sequence ID" value="NKY05051.1"/>
    <property type="molecule type" value="Genomic_DNA"/>
</dbReference>
<dbReference type="InterPro" id="IPR017945">
    <property type="entry name" value="DHBP_synth_RibB-like_a/b_dom"/>
</dbReference>
<dbReference type="SUPFAM" id="SSF53067">
    <property type="entry name" value="Actin-like ATPase domain"/>
    <property type="match status" value="1"/>
</dbReference>
<dbReference type="GO" id="GO:0003725">
    <property type="term" value="F:double-stranded RNA binding"/>
    <property type="evidence" value="ECO:0007669"/>
    <property type="project" value="InterPro"/>
</dbReference>
<evidence type="ECO:0000256" key="7">
    <source>
        <dbReference type="ARBA" id="ARBA00048220"/>
    </source>
</evidence>
<dbReference type="PROSITE" id="PS00150">
    <property type="entry name" value="ACYLPHOSPHATASE_1"/>
    <property type="match status" value="1"/>
</dbReference>
<sequence length="792" mass="83162">MTVRLEVEVRGVVQGVGFRPAVARIALRRGLSGTVSNESGLVRCEFEGSADAVSGAVDEVSAGPTPLSRIDSVRTRTLPCRHDHGFRIATSRTGGTGRTLVPADVACCAACLAEMRDPGNRRHRHPFITCTDCGPRYTVITDLPYDRAATTMAHFAMCEACRAEYENPLDRRFHAETIACPDCGPHLEFRRADGARFVGAAVADPIDAAAQALHDGQIVAIKGIGGFHLACRADRHEPVATLRDRKHRPDKPLAVMAADLDHAATLIELTNATRSALASPQAPIVVAPRVGAVAPGVAPRLAELGVLLAYTPVHHLLFDAMGAIPLVMTSANTSGSPILYRDDIDDRLAGIAAAVLTHDRPIHVPCEDSVIRIAGDGPVPVRRSRGYAPMPVPAADAPVPIVATGGDLKTTFCLLATHDGGHMSSHLGDFADPRTQRSFTDALDHLQTMTGISAGAIACDIHPGYATTSWARRHAAGRPIVEVQHHHAHAVSLLAEHELLGTSALVWCCDGTGYGTDGVIWGGELLALGHDVSTFTRVAHLAEFALPGGDNAVRDPSRIALDLLWRSGITDIDDLAPARALGDAACRILAQQRRSGIGCPVTTSLGRLFDAVAALLGICIHPTYEGQAAVELETCARTGTPDSFAPASFAPARSEADDAIIDYRHLIAGLVDGLRTGRPTADLAASFQHWVIDALVTRCVRSARALDIGIVGLSGGVFVNNALRQGVSDGVEQAGLRVLAHRVVPGGDGGLALGQACIAAATLRSGPANERPVQTDIPGVVGASGTATKRAE</sequence>
<feature type="domain" description="Acylphosphatase-like" evidence="11">
    <location>
        <begin position="4"/>
        <end position="90"/>
    </location>
</feature>
<dbReference type="Pfam" id="PF07503">
    <property type="entry name" value="zf-HYPF"/>
    <property type="match status" value="2"/>
</dbReference>
<dbReference type="SUPFAM" id="SSF55821">
    <property type="entry name" value="YrdC/RibB"/>
    <property type="match status" value="1"/>
</dbReference>
<evidence type="ECO:0000259" key="12">
    <source>
        <dbReference type="PROSITE" id="PS51163"/>
    </source>
</evidence>
<dbReference type="InterPro" id="IPR004421">
    <property type="entry name" value="Carbamoyltransferase_HypF"/>
</dbReference>
<reference evidence="13 14" key="1">
    <citation type="submission" date="2020-04" db="EMBL/GenBank/DDBJ databases">
        <title>MicrobeNet Type strains.</title>
        <authorList>
            <person name="Nicholson A.C."/>
        </authorList>
    </citation>
    <scope>NUCLEOTIDE SEQUENCE [LARGE SCALE GENOMIC DNA]</scope>
    <source>
        <strain evidence="13 14">ATCC BAA-14</strain>
    </source>
</reference>
<dbReference type="PROSITE" id="PS51163">
    <property type="entry name" value="YRDC"/>
    <property type="match status" value="1"/>
</dbReference>
<dbReference type="InterPro" id="IPR017968">
    <property type="entry name" value="Acylphosphatase_CS"/>
</dbReference>
<dbReference type="SUPFAM" id="SSF54975">
    <property type="entry name" value="Acylphosphatase/BLUF domain-like"/>
    <property type="match status" value="1"/>
</dbReference>
<keyword evidence="3" id="KW-0436">Ligase</keyword>
<protein>
    <recommendedName>
        <fullName evidence="8">Carbamoyltransferase</fullName>
        <ecNumber evidence="8">6.2.-.-</ecNumber>
    </recommendedName>
</protein>
<dbReference type="PANTHER" id="PTHR42959:SF1">
    <property type="entry name" value="CARBAMOYLTRANSFERASE HYPF"/>
    <property type="match status" value="1"/>
</dbReference>
<proteinExistence type="inferred from homology"/>
<feature type="active site" evidence="9">
    <location>
        <position position="19"/>
    </location>
</feature>
<dbReference type="PANTHER" id="PTHR42959">
    <property type="entry name" value="CARBAMOYLTRANSFERASE"/>
    <property type="match status" value="1"/>
</dbReference>
<dbReference type="AlphaFoldDB" id="A0A846WX84"/>
<dbReference type="PIRSF" id="PIRSF006256">
    <property type="entry name" value="CMPcnvr_hdrg_mat"/>
    <property type="match status" value="1"/>
</dbReference>
<evidence type="ECO:0000256" key="1">
    <source>
        <dbReference type="ARBA" id="ARBA00004711"/>
    </source>
</evidence>
<dbReference type="Gene3D" id="3.30.420.40">
    <property type="match status" value="1"/>
</dbReference>
<dbReference type="InterPro" id="IPR055128">
    <property type="entry name" value="HypF_C_2"/>
</dbReference>
<dbReference type="InterPro" id="IPR036046">
    <property type="entry name" value="Acylphosphatase-like_dom_sf"/>
</dbReference>
<comment type="similarity">
    <text evidence="2 8">Belongs to the carbamoyltransferase HypF family.</text>
</comment>
<dbReference type="GO" id="GO:0016874">
    <property type="term" value="F:ligase activity"/>
    <property type="evidence" value="ECO:0007669"/>
    <property type="project" value="UniProtKB-UniRule"/>
</dbReference>
<evidence type="ECO:0000313" key="13">
    <source>
        <dbReference type="EMBL" id="NKY05051.1"/>
    </source>
</evidence>
<evidence type="ECO:0000313" key="14">
    <source>
        <dbReference type="Proteomes" id="UP000563898"/>
    </source>
</evidence>
<dbReference type="InterPro" id="IPR006070">
    <property type="entry name" value="Sua5-like_dom"/>
</dbReference>
<dbReference type="Pfam" id="PF00708">
    <property type="entry name" value="Acylphosphatase"/>
    <property type="match status" value="1"/>
</dbReference>
<dbReference type="Pfam" id="PF22521">
    <property type="entry name" value="HypF_C_2"/>
    <property type="match status" value="1"/>
</dbReference>
<evidence type="ECO:0000256" key="10">
    <source>
        <dbReference type="SAM" id="MobiDB-lite"/>
    </source>
</evidence>
<dbReference type="Gene3D" id="3.90.870.50">
    <property type="match status" value="1"/>
</dbReference>
<dbReference type="UniPathway" id="UPA00335"/>
<accession>A0A846WX84</accession>
<dbReference type="InterPro" id="IPR011125">
    <property type="entry name" value="Znf_HypF"/>
</dbReference>
<comment type="pathway">
    <text evidence="1">Protein modification; [NiFe] hydrogenase maturation.</text>
</comment>
<dbReference type="GO" id="GO:0016743">
    <property type="term" value="F:carboxyl- or carbamoyltransferase activity"/>
    <property type="evidence" value="ECO:0007669"/>
    <property type="project" value="UniProtKB-UniRule"/>
</dbReference>
<comment type="caution">
    <text evidence="13">The sequence shown here is derived from an EMBL/GenBank/DDBJ whole genome shotgun (WGS) entry which is preliminary data.</text>
</comment>
<dbReference type="Gene3D" id="3.30.420.360">
    <property type="match status" value="1"/>
</dbReference>
<evidence type="ECO:0000256" key="4">
    <source>
        <dbReference type="ARBA" id="ARBA00022723"/>
    </source>
</evidence>
<feature type="active site" evidence="9">
    <location>
        <position position="37"/>
    </location>
</feature>
<dbReference type="GO" id="GO:0003998">
    <property type="term" value="F:acylphosphatase activity"/>
    <property type="evidence" value="ECO:0007669"/>
    <property type="project" value="UniProtKB-EC"/>
</dbReference>
<dbReference type="InterPro" id="IPR051060">
    <property type="entry name" value="Carbamoyltrans_HypF-like"/>
</dbReference>
<dbReference type="InterPro" id="IPR001792">
    <property type="entry name" value="Acylphosphatase-like_dom"/>
</dbReference>
<keyword evidence="13" id="KW-0808">Transferase</keyword>